<feature type="compositionally biased region" description="Basic and acidic residues" evidence="3">
    <location>
        <begin position="1"/>
        <end position="34"/>
    </location>
</feature>
<dbReference type="PANTHER" id="PTHR22872">
    <property type="entry name" value="BTK-BINDING PROTEIN-RELATED"/>
    <property type="match status" value="1"/>
</dbReference>
<evidence type="ECO:0000256" key="1">
    <source>
        <dbReference type="ARBA" id="ARBA00022737"/>
    </source>
</evidence>
<feature type="compositionally biased region" description="Gly residues" evidence="3">
    <location>
        <begin position="247"/>
        <end position="257"/>
    </location>
</feature>
<dbReference type="PRINTS" id="PR00633">
    <property type="entry name" value="RCCNDNSATION"/>
</dbReference>
<dbReference type="InterPro" id="IPR000408">
    <property type="entry name" value="Reg_chr_condens"/>
</dbReference>
<dbReference type="SUPFAM" id="SSF50985">
    <property type="entry name" value="RCC1/BLIP-II"/>
    <property type="match status" value="1"/>
</dbReference>
<feature type="repeat" description="RCC1" evidence="2">
    <location>
        <begin position="574"/>
        <end position="627"/>
    </location>
</feature>
<protein>
    <submittedName>
        <fullName evidence="4">Uncharacterized protein</fullName>
    </submittedName>
</protein>
<keyword evidence="1" id="KW-0677">Repeat</keyword>
<dbReference type="AlphaFoldDB" id="A0A9W7GJ97"/>
<feature type="repeat" description="RCC1" evidence="2">
    <location>
        <begin position="256"/>
        <end position="309"/>
    </location>
</feature>
<gene>
    <name evidence="4" type="ORF">TrCOL_g3160</name>
</gene>
<reference evidence="5" key="1">
    <citation type="journal article" date="2023" name="Commun. Biol.">
        <title>Genome analysis of Parmales, the sister group of diatoms, reveals the evolutionary specialization of diatoms from phago-mixotrophs to photoautotrophs.</title>
        <authorList>
            <person name="Ban H."/>
            <person name="Sato S."/>
            <person name="Yoshikawa S."/>
            <person name="Yamada K."/>
            <person name="Nakamura Y."/>
            <person name="Ichinomiya M."/>
            <person name="Sato N."/>
            <person name="Blanc-Mathieu R."/>
            <person name="Endo H."/>
            <person name="Kuwata A."/>
            <person name="Ogata H."/>
        </authorList>
    </citation>
    <scope>NUCLEOTIDE SEQUENCE [LARGE SCALE GENOMIC DNA]</scope>
</reference>
<evidence type="ECO:0000256" key="2">
    <source>
        <dbReference type="PROSITE-ProRule" id="PRU00235"/>
    </source>
</evidence>
<sequence>MPRATAEEKLAKIRERESKRQERAEKKAQREAKKALSIPTPHPAPAVAATTVTKPSSEAASPDQTVITGPCHLLSIDDNSIALIVLFLPSRCTGALMIASRRFAAVVMPCVMTRVAMGRLDGMIRKFREEGKAENPFDEDGRDVKWTDSLLQRSVSSGPDLTRVAVEKLNKKISRALNGQGLSPTSTRPLLQSTSLSFPTYLRFLEEGVCQHTALRCGGEEDSITTPKYVNGRFASVSPEHSVVRASGGGSKGGGSGAATWGVGRRGQLGHGEREDLRYPKILGGGVGYKVRVIQVAAGGGLVRVAHTLLLTDTGRVLSFGTAQYGQLGHGFSAGKQLPDETRPRYIDGLRGMRVTCIAAGELHSACCNSDGDLYTWGEAFCGQLGGGDKRPQLTPKQVGGDLEYECCQSVSCGSRQTAVLTDDGELFTTGLGWFGVLGRPFTEFEYGANDSRMGLDEVIDEEEGGGGEADIVGDVIGGVVEAAAEQAVNATEQPPPPPPPAAAAAATADAEHAGGGHDFLTTQQNAELMLLSKLTLEDNSNQCVFKKVESLEGIKMVGVSVGHRHVLALDWEGRVYSWGSGGGGGLGHGDLNQRNMPERIEEFVQLDRRIVNISAGVDTSMCVTDNGEVYAWGRTKNGRIGLGMNEGNVCQPRRLYLKPEYEGGAVAVETGYVHSLIVLATGETLICGGVGINDDVDGAARGDDGKPRAIEVEEEGILNIWQRQKEQTVQKEQVKWEKYGKYETKGRRAMMAEAQKWGM</sequence>
<feature type="region of interest" description="Disordered" evidence="3">
    <location>
        <begin position="488"/>
        <end position="519"/>
    </location>
</feature>
<proteinExistence type="predicted"/>
<feature type="region of interest" description="Disordered" evidence="3">
    <location>
        <begin position="1"/>
        <end position="47"/>
    </location>
</feature>
<name>A0A9W7GJ97_9STRA</name>
<evidence type="ECO:0000313" key="5">
    <source>
        <dbReference type="Proteomes" id="UP001165065"/>
    </source>
</evidence>
<dbReference type="EMBL" id="BRYA01000231">
    <property type="protein sequence ID" value="GMI44895.1"/>
    <property type="molecule type" value="Genomic_DNA"/>
</dbReference>
<evidence type="ECO:0000256" key="3">
    <source>
        <dbReference type="SAM" id="MobiDB-lite"/>
    </source>
</evidence>
<feature type="region of interest" description="Disordered" evidence="3">
    <location>
        <begin position="243"/>
        <end position="267"/>
    </location>
</feature>
<feature type="repeat" description="RCC1" evidence="2">
    <location>
        <begin position="372"/>
        <end position="424"/>
    </location>
</feature>
<feature type="repeat" description="RCC1" evidence="2">
    <location>
        <begin position="315"/>
        <end position="371"/>
    </location>
</feature>
<evidence type="ECO:0000313" key="4">
    <source>
        <dbReference type="EMBL" id="GMI44895.1"/>
    </source>
</evidence>
<comment type="caution">
    <text evidence="4">The sequence shown here is derived from an EMBL/GenBank/DDBJ whole genome shotgun (WGS) entry which is preliminary data.</text>
</comment>
<dbReference type="Proteomes" id="UP001165065">
    <property type="component" value="Unassembled WGS sequence"/>
</dbReference>
<dbReference type="InterPro" id="IPR051625">
    <property type="entry name" value="Signaling_Regulatory_Domain"/>
</dbReference>
<organism evidence="4 5">
    <name type="scientific">Triparma columacea</name>
    <dbReference type="NCBI Taxonomy" id="722753"/>
    <lineage>
        <taxon>Eukaryota</taxon>
        <taxon>Sar</taxon>
        <taxon>Stramenopiles</taxon>
        <taxon>Ochrophyta</taxon>
        <taxon>Bolidophyceae</taxon>
        <taxon>Parmales</taxon>
        <taxon>Triparmaceae</taxon>
        <taxon>Triparma</taxon>
    </lineage>
</organism>
<dbReference type="InterPro" id="IPR009091">
    <property type="entry name" value="RCC1/BLIP-II"/>
</dbReference>
<dbReference type="Gene3D" id="2.130.10.30">
    <property type="entry name" value="Regulator of chromosome condensation 1/beta-lactamase-inhibitor protein II"/>
    <property type="match status" value="2"/>
</dbReference>
<keyword evidence="5" id="KW-1185">Reference proteome</keyword>
<feature type="repeat" description="RCC1" evidence="2">
    <location>
        <begin position="628"/>
        <end position="682"/>
    </location>
</feature>
<dbReference type="PROSITE" id="PS50012">
    <property type="entry name" value="RCC1_3"/>
    <property type="match status" value="5"/>
</dbReference>
<dbReference type="OrthoDB" id="10256179at2759"/>
<accession>A0A9W7GJ97</accession>
<dbReference type="Pfam" id="PF00415">
    <property type="entry name" value="RCC1"/>
    <property type="match status" value="5"/>
</dbReference>